<evidence type="ECO:0000313" key="1">
    <source>
        <dbReference type="EMBL" id="KAK0475960.1"/>
    </source>
</evidence>
<keyword evidence="2" id="KW-1185">Reference proteome</keyword>
<name>A0AA39P1Q6_9AGAR</name>
<reference evidence="1" key="1">
    <citation type="submission" date="2023-06" db="EMBL/GenBank/DDBJ databases">
        <authorList>
            <consortium name="Lawrence Berkeley National Laboratory"/>
            <person name="Ahrendt S."/>
            <person name="Sahu N."/>
            <person name="Indic B."/>
            <person name="Wong-Bajracharya J."/>
            <person name="Merenyi Z."/>
            <person name="Ke H.-M."/>
            <person name="Monk M."/>
            <person name="Kocsube S."/>
            <person name="Drula E."/>
            <person name="Lipzen A."/>
            <person name="Balint B."/>
            <person name="Henrissat B."/>
            <person name="Andreopoulos B."/>
            <person name="Martin F.M."/>
            <person name="Harder C.B."/>
            <person name="Rigling D."/>
            <person name="Ford K.L."/>
            <person name="Foster G.D."/>
            <person name="Pangilinan J."/>
            <person name="Papanicolaou A."/>
            <person name="Barry K."/>
            <person name="LaButti K."/>
            <person name="Viragh M."/>
            <person name="Koriabine M."/>
            <person name="Yan M."/>
            <person name="Riley R."/>
            <person name="Champramary S."/>
            <person name="Plett K.L."/>
            <person name="Tsai I.J."/>
            <person name="Slot J."/>
            <person name="Sipos G."/>
            <person name="Plett J."/>
            <person name="Nagy L.G."/>
            <person name="Grigoriev I.V."/>
        </authorList>
    </citation>
    <scope>NUCLEOTIDE SEQUENCE</scope>
    <source>
        <strain evidence="1">HWK02</strain>
    </source>
</reference>
<sequence>MEIQLLGSVVVFATTIFASRMGVQSGAAVIVIVQSGIFAKASQQLIRVAAQLELDFNSMFTTKSEQLGLCYVKLFNKIQVVVAVEFFPEAMYQFPGSLSIPVRFIIIPQAGTTLPQTSIKSQSSWVWNFALGQHVNFLQDGLSIVDSSSLFLEEFYIIDALDLNDLE</sequence>
<dbReference type="AlphaFoldDB" id="A0AA39P1Q6"/>
<proteinExistence type="predicted"/>
<gene>
    <name evidence="1" type="ORF">EDD18DRAFT_1470066</name>
</gene>
<accession>A0AA39P1Q6</accession>
<comment type="caution">
    <text evidence="1">The sequence shown here is derived from an EMBL/GenBank/DDBJ whole genome shotgun (WGS) entry which is preliminary data.</text>
</comment>
<evidence type="ECO:0000313" key="2">
    <source>
        <dbReference type="Proteomes" id="UP001175228"/>
    </source>
</evidence>
<organism evidence="1 2">
    <name type="scientific">Armillaria luteobubalina</name>
    <dbReference type="NCBI Taxonomy" id="153913"/>
    <lineage>
        <taxon>Eukaryota</taxon>
        <taxon>Fungi</taxon>
        <taxon>Dikarya</taxon>
        <taxon>Basidiomycota</taxon>
        <taxon>Agaricomycotina</taxon>
        <taxon>Agaricomycetes</taxon>
        <taxon>Agaricomycetidae</taxon>
        <taxon>Agaricales</taxon>
        <taxon>Marasmiineae</taxon>
        <taxon>Physalacriaceae</taxon>
        <taxon>Armillaria</taxon>
    </lineage>
</organism>
<dbReference type="Proteomes" id="UP001175228">
    <property type="component" value="Unassembled WGS sequence"/>
</dbReference>
<protein>
    <submittedName>
        <fullName evidence="1">Uncharacterized protein</fullName>
    </submittedName>
</protein>
<dbReference type="EMBL" id="JAUEPU010000139">
    <property type="protein sequence ID" value="KAK0475960.1"/>
    <property type="molecule type" value="Genomic_DNA"/>
</dbReference>